<keyword evidence="3" id="KW-0378">Hydrolase</keyword>
<keyword evidence="5" id="KW-0067">ATP-binding</keyword>
<dbReference type="InterPro" id="IPR010997">
    <property type="entry name" value="HRDC-like_sf"/>
</dbReference>
<dbReference type="InterPro" id="IPR041679">
    <property type="entry name" value="DNA2/NAM7-like_C"/>
</dbReference>
<dbReference type="InterPro" id="IPR047187">
    <property type="entry name" value="SF1_C_Upf1"/>
</dbReference>
<dbReference type="Pfam" id="PF13087">
    <property type="entry name" value="AAA_12"/>
    <property type="match status" value="1"/>
</dbReference>
<reference evidence="7" key="1">
    <citation type="submission" date="2020-10" db="EMBL/GenBank/DDBJ databases">
        <authorList>
            <person name="Gilroy R."/>
        </authorList>
    </citation>
    <scope>NUCLEOTIDE SEQUENCE</scope>
    <source>
        <strain evidence="7">13766</strain>
    </source>
</reference>
<dbReference type="GO" id="GO:0043139">
    <property type="term" value="F:5'-3' DNA helicase activity"/>
    <property type="evidence" value="ECO:0007669"/>
    <property type="project" value="TreeGrafter"/>
</dbReference>
<dbReference type="Pfam" id="PF13086">
    <property type="entry name" value="AAA_11"/>
    <property type="match status" value="1"/>
</dbReference>
<dbReference type="Pfam" id="PF18741">
    <property type="entry name" value="MTES_1575"/>
    <property type="match status" value="1"/>
</dbReference>
<dbReference type="Gene3D" id="3.40.960.10">
    <property type="entry name" value="VSR Endonuclease"/>
    <property type="match status" value="1"/>
</dbReference>
<dbReference type="EMBL" id="DVJN01000011">
    <property type="protein sequence ID" value="HIS91478.1"/>
    <property type="molecule type" value="Genomic_DNA"/>
</dbReference>
<comment type="similarity">
    <text evidence="1">Belongs to the DNA2/NAM7 helicase family.</text>
</comment>
<reference evidence="7" key="2">
    <citation type="journal article" date="2021" name="PeerJ">
        <title>Extensive microbial diversity within the chicken gut microbiome revealed by metagenomics and culture.</title>
        <authorList>
            <person name="Gilroy R."/>
            <person name="Ravi A."/>
            <person name="Getino M."/>
            <person name="Pursley I."/>
            <person name="Horton D.L."/>
            <person name="Alikhan N.F."/>
            <person name="Baker D."/>
            <person name="Gharbi K."/>
            <person name="Hall N."/>
            <person name="Watson M."/>
            <person name="Adriaenssens E.M."/>
            <person name="Foster-Nyarko E."/>
            <person name="Jarju S."/>
            <person name="Secka A."/>
            <person name="Antonio M."/>
            <person name="Oren A."/>
            <person name="Chaudhuri R.R."/>
            <person name="La Ragione R."/>
            <person name="Hildebrand F."/>
            <person name="Pallen M.J."/>
        </authorList>
    </citation>
    <scope>NUCLEOTIDE SEQUENCE</scope>
    <source>
        <strain evidence="7">13766</strain>
    </source>
</reference>
<organism evidence="7 8">
    <name type="scientific">Candidatus Alectryocaccomicrobium excrementavium</name>
    <dbReference type="NCBI Taxonomy" id="2840668"/>
    <lineage>
        <taxon>Bacteria</taxon>
        <taxon>Bacillati</taxon>
        <taxon>Bacillota</taxon>
        <taxon>Clostridia</taxon>
        <taxon>Candidatus Alectryocaccomicrobium</taxon>
    </lineage>
</organism>
<dbReference type="SMART" id="SM00341">
    <property type="entry name" value="HRDC"/>
    <property type="match status" value="1"/>
</dbReference>
<sequence length="1247" mass="140988">MAIHPQMYKELEALRQRLKEEGRQAQGRTPVVCSDDALADIAQLQPQKLSDFDGIAGIGKTFVENYGGQFLAVVRKYAQSDAERAVRMGESTVETLKELEKKLVSINRRNRLLYMRRASSKYAYDLFSGENALAQRVLFGAGKPVVVVDVLHPISESAEMEAGKHRKIVQLLREANKDLREKGQNDLYIGYPFVIGRLPGEDFDVRAPLALFPVTAERSATSVELALDESRDIVMNTTLILAHYKFSNLSRPLPAGTVDTVAEEDFLDGVLDFFAHNELPIRDDGREMRRFAEYRAEEFPRFAPGELVLEPCAVLGKFPVCASSIQKDFDEILKRNEINALLSDLLQGEQDVDFYAEEGAPSFEPVGPGEDISERDLTYIRALNGSQETVLCAMDATDELVVQGPPGTGKSQTIIGLIAKFVSAGKTVLMVSEKKTALDVVYSRLGDLHQYALLIDDVGNKEAFYRQLSRMVSLGQRPEGEEISAGGVADDIDGFVQRLRAIASALYTPDDFGIEPYKLYLHSQRIHLADDAQRARAQRIRQERDACLSNLTYAPLSAMHERFSDAAFFQQLETFQGIVEAYPWMGRMRTDLDEYEALSGQEKLEALQKAIAEWKGKNPLVRFFARRRLLEQVDAAYEACFLAGDARETRDFLLEGIDEVAQGARRYTEYQNLKLVYEQLSDMERAYFAALLRIKAAFGEPAGEANDELFNALLNERIAKFEAANRALLRDIEDFDGIVRALGNAISSKQALSRARLERVLAESMLGVTVSKRHGEILRALESKRKWSVNKFIQKFDFELFRSVKIWLLTPEVVSEIIPLQNGIFDLVVFDEASQMYVEKGLPSILRAKKVVVAGDHRQLRPSKLGAGRLETDLEEMAEGADAALEEESLLDLARFRYRDVMLNFHYRSQYEELIAFSNSAFYGGKLHVSPNVHSPVLPPIQVHKLEGARWVDRSNQAEAERIVAMLREFFATRQEEETVGIITFNVGQRELIEDLIDAQCEEDEEFATVVREEMRRRKDGEDIGLFVKNIESVQGDERDVIFFSIGYAANEKGTLAHNFGWLNQRGGENRLNVAISRARKQIHIVTSFFPSELHVEDAKNEGPRILKKYLEYAFAISAGDREGACAILASFEGARVQRARQEEEKEWKDRVRAALVEKGYQVEADIGIGGYTIDLALRKGDAYVLGIECDSSLYRERQSARERDYHRQKYLESRGWRIHRLWSMNWWKDPAREIECILHAAESAAG</sequence>
<evidence type="ECO:0000256" key="1">
    <source>
        <dbReference type="ARBA" id="ARBA00007913"/>
    </source>
</evidence>
<evidence type="ECO:0000256" key="4">
    <source>
        <dbReference type="ARBA" id="ARBA00022806"/>
    </source>
</evidence>
<dbReference type="GO" id="GO:0003676">
    <property type="term" value="F:nucleic acid binding"/>
    <property type="evidence" value="ECO:0007669"/>
    <property type="project" value="InterPro"/>
</dbReference>
<dbReference type="InterPro" id="IPR011335">
    <property type="entry name" value="Restrct_endonuc-II-like"/>
</dbReference>
<gene>
    <name evidence="7" type="ORF">IAA84_00495</name>
</gene>
<dbReference type="SUPFAM" id="SSF52980">
    <property type="entry name" value="Restriction endonuclease-like"/>
    <property type="match status" value="1"/>
</dbReference>
<evidence type="ECO:0000256" key="2">
    <source>
        <dbReference type="ARBA" id="ARBA00022741"/>
    </source>
</evidence>
<dbReference type="InterPro" id="IPR050534">
    <property type="entry name" value="Coronavir_polyprotein_1ab"/>
</dbReference>
<keyword evidence="4" id="KW-0347">Helicase</keyword>
<proteinExistence type="inferred from homology"/>
<comment type="caution">
    <text evidence="7">The sequence shown here is derived from an EMBL/GenBank/DDBJ whole genome shotgun (WGS) entry which is preliminary data.</text>
</comment>
<dbReference type="InterPro" id="IPR049468">
    <property type="entry name" value="Restrct_endonuc-II-like_dom"/>
</dbReference>
<protein>
    <submittedName>
        <fullName evidence="7">HRDC domain-containing protein</fullName>
    </submittedName>
</protein>
<dbReference type="PANTHER" id="PTHR43788:SF8">
    <property type="entry name" value="DNA-BINDING PROTEIN SMUBP-2"/>
    <property type="match status" value="1"/>
</dbReference>
<dbReference type="PROSITE" id="PS50967">
    <property type="entry name" value="HRDC"/>
    <property type="match status" value="1"/>
</dbReference>
<dbReference type="Proteomes" id="UP000824140">
    <property type="component" value="Unassembled WGS sequence"/>
</dbReference>
<dbReference type="InterPro" id="IPR041677">
    <property type="entry name" value="DNA2/NAM7_AAA_11"/>
</dbReference>
<dbReference type="AlphaFoldDB" id="A0A9D1FYK5"/>
<dbReference type="InterPro" id="IPR002121">
    <property type="entry name" value="HRDC_dom"/>
</dbReference>
<dbReference type="GO" id="GO:0005524">
    <property type="term" value="F:ATP binding"/>
    <property type="evidence" value="ECO:0007669"/>
    <property type="project" value="UniProtKB-KW"/>
</dbReference>
<dbReference type="CDD" id="cd18808">
    <property type="entry name" value="SF1_C_Upf1"/>
    <property type="match status" value="1"/>
</dbReference>
<dbReference type="Gene3D" id="1.10.150.80">
    <property type="entry name" value="HRDC domain"/>
    <property type="match status" value="1"/>
</dbReference>
<keyword evidence="2" id="KW-0547">Nucleotide-binding</keyword>
<dbReference type="GO" id="GO:0016787">
    <property type="term" value="F:hydrolase activity"/>
    <property type="evidence" value="ECO:0007669"/>
    <property type="project" value="UniProtKB-KW"/>
</dbReference>
<dbReference type="PANTHER" id="PTHR43788">
    <property type="entry name" value="DNA2/NAM7 HELICASE FAMILY MEMBER"/>
    <property type="match status" value="1"/>
</dbReference>
<accession>A0A9D1FYK5</accession>
<dbReference type="SUPFAM" id="SSF52540">
    <property type="entry name" value="P-loop containing nucleoside triphosphate hydrolases"/>
    <property type="match status" value="1"/>
</dbReference>
<dbReference type="Gene3D" id="3.40.50.300">
    <property type="entry name" value="P-loop containing nucleotide triphosphate hydrolases"/>
    <property type="match status" value="2"/>
</dbReference>
<feature type="domain" description="HRDC" evidence="6">
    <location>
        <begin position="1"/>
        <end position="84"/>
    </location>
</feature>
<dbReference type="InterPro" id="IPR025103">
    <property type="entry name" value="DUF4011"/>
</dbReference>
<dbReference type="Pfam" id="PF00570">
    <property type="entry name" value="HRDC"/>
    <property type="match status" value="1"/>
</dbReference>
<evidence type="ECO:0000256" key="5">
    <source>
        <dbReference type="ARBA" id="ARBA00022840"/>
    </source>
</evidence>
<evidence type="ECO:0000259" key="6">
    <source>
        <dbReference type="PROSITE" id="PS50967"/>
    </source>
</evidence>
<evidence type="ECO:0000313" key="8">
    <source>
        <dbReference type="Proteomes" id="UP000824140"/>
    </source>
</evidence>
<dbReference type="InterPro" id="IPR044876">
    <property type="entry name" value="HRDC_dom_sf"/>
</dbReference>
<dbReference type="InterPro" id="IPR027417">
    <property type="entry name" value="P-loop_NTPase"/>
</dbReference>
<dbReference type="SUPFAM" id="SSF47819">
    <property type="entry name" value="HRDC-like"/>
    <property type="match status" value="1"/>
</dbReference>
<evidence type="ECO:0000313" key="7">
    <source>
        <dbReference type="EMBL" id="HIS91478.1"/>
    </source>
</evidence>
<name>A0A9D1FYK5_9FIRM</name>
<dbReference type="Pfam" id="PF13195">
    <property type="entry name" value="DUF4011"/>
    <property type="match status" value="1"/>
</dbReference>
<evidence type="ECO:0000256" key="3">
    <source>
        <dbReference type="ARBA" id="ARBA00022801"/>
    </source>
</evidence>